<gene>
    <name evidence="3" type="ORF">GGQ61_002787</name>
</gene>
<reference evidence="3 4" key="1">
    <citation type="submission" date="2020-08" db="EMBL/GenBank/DDBJ databases">
        <title>Genomic Encyclopedia of Type Strains, Phase IV (KMG-IV): sequencing the most valuable type-strain genomes for metagenomic binning, comparative biology and taxonomic classification.</title>
        <authorList>
            <person name="Goeker M."/>
        </authorList>
    </citation>
    <scope>NUCLEOTIDE SEQUENCE [LARGE SCALE GENOMIC DNA]</scope>
    <source>
        <strain evidence="3 4">DSM 21793</strain>
    </source>
</reference>
<feature type="compositionally biased region" description="Low complexity" evidence="1">
    <location>
        <begin position="463"/>
        <end position="496"/>
    </location>
</feature>
<dbReference type="InterPro" id="IPR027417">
    <property type="entry name" value="P-loop_NTPase"/>
</dbReference>
<feature type="domain" description="Novel STAND NTPase 1" evidence="2">
    <location>
        <begin position="85"/>
        <end position="318"/>
    </location>
</feature>
<dbReference type="EMBL" id="JACIDK010000003">
    <property type="protein sequence ID" value="MBB3892059.1"/>
    <property type="molecule type" value="Genomic_DNA"/>
</dbReference>
<dbReference type="Pfam" id="PF20703">
    <property type="entry name" value="nSTAND1"/>
    <property type="match status" value="1"/>
</dbReference>
<dbReference type="Proteomes" id="UP000530564">
    <property type="component" value="Unassembled WGS sequence"/>
</dbReference>
<dbReference type="AlphaFoldDB" id="A0A840A240"/>
<dbReference type="PANTHER" id="PTHR34301">
    <property type="entry name" value="DNA-BINDING PROTEIN-RELATED"/>
    <property type="match status" value="1"/>
</dbReference>
<dbReference type="InterPro" id="IPR049052">
    <property type="entry name" value="nSTAND1"/>
</dbReference>
<accession>A0A840A240</accession>
<evidence type="ECO:0000313" key="4">
    <source>
        <dbReference type="Proteomes" id="UP000530564"/>
    </source>
</evidence>
<dbReference type="RefSeq" id="WP_183773689.1">
    <property type="nucleotide sequence ID" value="NZ_JACIDK010000003.1"/>
</dbReference>
<name>A0A840A240_9CAUL</name>
<feature type="region of interest" description="Disordered" evidence="1">
    <location>
        <begin position="456"/>
        <end position="496"/>
    </location>
</feature>
<proteinExistence type="predicted"/>
<dbReference type="Gene3D" id="3.40.50.300">
    <property type="entry name" value="P-loop containing nucleotide triphosphate hydrolases"/>
    <property type="match status" value="1"/>
</dbReference>
<protein>
    <submittedName>
        <fullName evidence="3">Cdc6-like AAA superfamily ATPase</fullName>
    </submittedName>
</protein>
<evidence type="ECO:0000313" key="3">
    <source>
        <dbReference type="EMBL" id="MBB3892059.1"/>
    </source>
</evidence>
<evidence type="ECO:0000256" key="1">
    <source>
        <dbReference type="SAM" id="MobiDB-lite"/>
    </source>
</evidence>
<keyword evidence="4" id="KW-1185">Reference proteome</keyword>
<organism evidence="3 4">
    <name type="scientific">Phenylobacterium haematophilum</name>
    <dbReference type="NCBI Taxonomy" id="98513"/>
    <lineage>
        <taxon>Bacteria</taxon>
        <taxon>Pseudomonadati</taxon>
        <taxon>Pseudomonadota</taxon>
        <taxon>Alphaproteobacteria</taxon>
        <taxon>Caulobacterales</taxon>
        <taxon>Caulobacteraceae</taxon>
        <taxon>Phenylobacterium</taxon>
    </lineage>
</organism>
<evidence type="ECO:0000259" key="2">
    <source>
        <dbReference type="Pfam" id="PF20703"/>
    </source>
</evidence>
<dbReference type="SUPFAM" id="SSF52540">
    <property type="entry name" value="P-loop containing nucleoside triphosphate hydrolases"/>
    <property type="match status" value="1"/>
</dbReference>
<dbReference type="PANTHER" id="PTHR34301:SF8">
    <property type="entry name" value="ATPASE DOMAIN-CONTAINING PROTEIN"/>
    <property type="match status" value="1"/>
</dbReference>
<comment type="caution">
    <text evidence="3">The sequence shown here is derived from an EMBL/GenBank/DDBJ whole genome shotgun (WGS) entry which is preliminary data.</text>
</comment>
<sequence length="496" mass="53696">MSWINSLMARSFGRKPEAAPNPESNLVFAAPPTQREGATARKPADTAFPRFQSMAGDQLSPRLNDRFASARIKLRGAFTPSQPITDRKMFAGRLDVLTTLIRSIEDQRVHVIMYGERGIGKTSLVHVVTQAAEEARYIVVYCSCGAGSTFDEIFRAVAADIPLLFHSGFAPTTNEAERGNTLADLLPATTLTPRLVADLFAKLTGTRVLVVLDEFDVCDSPEFRRNIAELIKNLSDRSIRTQLVIAGVAADLTELVEHIPSIRRNIFALQVPKMSAAEVNHLVENGEELSGLTYDKAATDFIVFVANGSPYFASLLSHHSGLAAIDKGRTNVAIEDVSQAVDQALTEFRGRISKHSLVQIDQAAKSGVRHVLGVMAGAAIFNNGRFDDRDVDALYPSSANAANFKATLEDLAARHVLLEAHDDEFGRGYRFSEEAVLPYLWILAAQQRFLEGRKAASAATDKPAVSTTDKAAAAAEKPTEKAAPAAVATPRAAGRP</sequence>
<feature type="region of interest" description="Disordered" evidence="1">
    <location>
        <begin position="13"/>
        <end position="46"/>
    </location>
</feature>